<proteinExistence type="predicted"/>
<organism evidence="1">
    <name type="scientific">Pseudomonas phage Nican01</name>
    <dbReference type="NCBI Taxonomy" id="3138540"/>
    <lineage>
        <taxon>Viruses</taxon>
        <taxon>Duplodnaviria</taxon>
        <taxon>Heunggongvirae</taxon>
        <taxon>Uroviricota</taxon>
        <taxon>Caudoviricetes</taxon>
        <taxon>Nickievirus</taxon>
    </lineage>
</organism>
<sequence>MRLSELKKLVDQATEQAAKHRIDPQVGFYRLENGPGDQYHQLLSVEAAEIVSVSNLDAHSMDLHGCHEIDMSVPMKSLFILCDDADEEVFH</sequence>
<protein>
    <submittedName>
        <fullName evidence="1">Uncharacterized protein</fullName>
    </submittedName>
</protein>
<reference evidence="1" key="1">
    <citation type="journal article" date="2024" name="J. Gen. Virol.">
        <title>Novel phages of Pseudomonas syringae unveil numerous potential auxiliary metabolic genes.</title>
        <authorList>
            <person name="Feltin C."/>
            <person name="Garneau J.R."/>
            <person name="Morris C.E."/>
            <person name="Berard A."/>
            <person name="Torres-Barcelo C."/>
        </authorList>
    </citation>
    <scope>NUCLEOTIDE SEQUENCE</scope>
</reference>
<evidence type="ECO:0000313" key="1">
    <source>
        <dbReference type="EMBL" id="XAI70156.1"/>
    </source>
</evidence>
<dbReference type="EMBL" id="PP179318">
    <property type="protein sequence ID" value="XAI70156.1"/>
    <property type="molecule type" value="Genomic_DNA"/>
</dbReference>
<accession>A0AAU6W134</accession>
<gene>
    <name evidence="1" type="ORF">Nican01_00143</name>
</gene>
<name>A0AAU6W134_9CAUD</name>